<dbReference type="GO" id="GO:0032259">
    <property type="term" value="P:methylation"/>
    <property type="evidence" value="ECO:0007669"/>
    <property type="project" value="InterPro"/>
</dbReference>
<dbReference type="EMBL" id="MU853223">
    <property type="protein sequence ID" value="KAK4128084.1"/>
    <property type="molecule type" value="Genomic_DNA"/>
</dbReference>
<evidence type="ECO:0000259" key="2">
    <source>
        <dbReference type="Pfam" id="PF01728"/>
    </source>
</evidence>
<accession>A0AAN6U8H6</accession>
<evidence type="ECO:0000313" key="4">
    <source>
        <dbReference type="Proteomes" id="UP001302602"/>
    </source>
</evidence>
<dbReference type="Gene3D" id="3.40.50.150">
    <property type="entry name" value="Vaccinia Virus protein VP39"/>
    <property type="match status" value="1"/>
</dbReference>
<evidence type="ECO:0000256" key="1">
    <source>
        <dbReference type="SAM" id="MobiDB-lite"/>
    </source>
</evidence>
<dbReference type="Pfam" id="PF01728">
    <property type="entry name" value="FtsJ"/>
    <property type="match status" value="1"/>
</dbReference>
<dbReference type="RefSeq" id="XP_062651855.1">
    <property type="nucleotide sequence ID" value="XM_062786477.1"/>
</dbReference>
<sequence>MDGVPEFETSPEAADANTQPRVKPKALIEEYLVQHLEIYRELRELQQKGWQSEDADAYFQNQRQRADNADAEAKAKFFKLMHKIGLEIDAATSALNLRRPSHGDPRPAILDLCMAPGGFSLAALTRNPAALLRGITLPPSQGGHEILLRKRWSETDPNAQVYVSFCDITLLADEMGTPPSSIPASHPDAKSFSSDRPFIEQQFDLVFCDGQVLRTHERHEYREKCEATRLVTAQLVLALQRIRSGGTMVILLHKADAWPSVLLMHTFDSFAERVELSKPQAGHKIRSSFYMVAKGVRPDCEAAVEAVRQWKAEWSLATFGLGAVTGDCQEEDGLGEAELEVLGSGREEKVRAVLQEFGPTLLRLAEPVFAVQVEALKKAPWMKNI</sequence>
<keyword evidence="4" id="KW-1185">Reference proteome</keyword>
<feature type="domain" description="Ribosomal RNA methyltransferase FtsJ" evidence="2">
    <location>
        <begin position="108"/>
        <end position="295"/>
    </location>
</feature>
<feature type="region of interest" description="Disordered" evidence="1">
    <location>
        <begin position="1"/>
        <end position="21"/>
    </location>
</feature>
<dbReference type="GO" id="GO:0008168">
    <property type="term" value="F:methyltransferase activity"/>
    <property type="evidence" value="ECO:0007669"/>
    <property type="project" value="InterPro"/>
</dbReference>
<dbReference type="GeneID" id="87823245"/>
<dbReference type="AlphaFoldDB" id="A0AAN6U8H6"/>
<gene>
    <name evidence="3" type="ORF">N657DRAFT_2583</name>
</gene>
<name>A0AAN6U8H6_9PEZI</name>
<dbReference type="InterPro" id="IPR002877">
    <property type="entry name" value="RNA_MeTrfase_FtsJ_dom"/>
</dbReference>
<proteinExistence type="predicted"/>
<organism evidence="3 4">
    <name type="scientific">Parathielavia appendiculata</name>
    <dbReference type="NCBI Taxonomy" id="2587402"/>
    <lineage>
        <taxon>Eukaryota</taxon>
        <taxon>Fungi</taxon>
        <taxon>Dikarya</taxon>
        <taxon>Ascomycota</taxon>
        <taxon>Pezizomycotina</taxon>
        <taxon>Sordariomycetes</taxon>
        <taxon>Sordariomycetidae</taxon>
        <taxon>Sordariales</taxon>
        <taxon>Chaetomiaceae</taxon>
        <taxon>Parathielavia</taxon>
    </lineage>
</organism>
<reference evidence="3" key="2">
    <citation type="submission" date="2023-05" db="EMBL/GenBank/DDBJ databases">
        <authorList>
            <consortium name="Lawrence Berkeley National Laboratory"/>
            <person name="Steindorff A."/>
            <person name="Hensen N."/>
            <person name="Bonometti L."/>
            <person name="Westerberg I."/>
            <person name="Brannstrom I.O."/>
            <person name="Guillou S."/>
            <person name="Cros-Aarteil S."/>
            <person name="Calhoun S."/>
            <person name="Haridas S."/>
            <person name="Kuo A."/>
            <person name="Mondo S."/>
            <person name="Pangilinan J."/>
            <person name="Riley R."/>
            <person name="Labutti K."/>
            <person name="Andreopoulos B."/>
            <person name="Lipzen A."/>
            <person name="Chen C."/>
            <person name="Yanf M."/>
            <person name="Daum C."/>
            <person name="Ng V."/>
            <person name="Clum A."/>
            <person name="Ohm R."/>
            <person name="Martin F."/>
            <person name="Silar P."/>
            <person name="Natvig D."/>
            <person name="Lalanne C."/>
            <person name="Gautier V."/>
            <person name="Ament-Velasquez S.L."/>
            <person name="Kruys A."/>
            <person name="Hutchinson M.I."/>
            <person name="Powell A.J."/>
            <person name="Barry K."/>
            <person name="Miller A.N."/>
            <person name="Grigoriev I.V."/>
            <person name="Debuchy R."/>
            <person name="Gladieux P."/>
            <person name="Thoren M.H."/>
            <person name="Johannesson H."/>
        </authorList>
    </citation>
    <scope>NUCLEOTIDE SEQUENCE</scope>
    <source>
        <strain evidence="3">CBS 731.68</strain>
    </source>
</reference>
<protein>
    <recommendedName>
        <fullName evidence="2">Ribosomal RNA methyltransferase FtsJ domain-containing protein</fullName>
    </recommendedName>
</protein>
<dbReference type="SUPFAM" id="SSF53335">
    <property type="entry name" value="S-adenosyl-L-methionine-dependent methyltransferases"/>
    <property type="match status" value="1"/>
</dbReference>
<dbReference type="Proteomes" id="UP001302602">
    <property type="component" value="Unassembled WGS sequence"/>
</dbReference>
<evidence type="ECO:0000313" key="3">
    <source>
        <dbReference type="EMBL" id="KAK4128084.1"/>
    </source>
</evidence>
<comment type="caution">
    <text evidence="3">The sequence shown here is derived from an EMBL/GenBank/DDBJ whole genome shotgun (WGS) entry which is preliminary data.</text>
</comment>
<dbReference type="InterPro" id="IPR029063">
    <property type="entry name" value="SAM-dependent_MTases_sf"/>
</dbReference>
<reference evidence="3" key="1">
    <citation type="journal article" date="2023" name="Mol. Phylogenet. Evol.">
        <title>Genome-scale phylogeny and comparative genomics of the fungal order Sordariales.</title>
        <authorList>
            <person name="Hensen N."/>
            <person name="Bonometti L."/>
            <person name="Westerberg I."/>
            <person name="Brannstrom I.O."/>
            <person name="Guillou S."/>
            <person name="Cros-Aarteil S."/>
            <person name="Calhoun S."/>
            <person name="Haridas S."/>
            <person name="Kuo A."/>
            <person name="Mondo S."/>
            <person name="Pangilinan J."/>
            <person name="Riley R."/>
            <person name="LaButti K."/>
            <person name="Andreopoulos B."/>
            <person name="Lipzen A."/>
            <person name="Chen C."/>
            <person name="Yan M."/>
            <person name="Daum C."/>
            <person name="Ng V."/>
            <person name="Clum A."/>
            <person name="Steindorff A."/>
            <person name="Ohm R.A."/>
            <person name="Martin F."/>
            <person name="Silar P."/>
            <person name="Natvig D.O."/>
            <person name="Lalanne C."/>
            <person name="Gautier V."/>
            <person name="Ament-Velasquez S.L."/>
            <person name="Kruys A."/>
            <person name="Hutchinson M.I."/>
            <person name="Powell A.J."/>
            <person name="Barry K."/>
            <person name="Miller A.N."/>
            <person name="Grigoriev I.V."/>
            <person name="Debuchy R."/>
            <person name="Gladieux P."/>
            <person name="Hiltunen Thoren M."/>
            <person name="Johannesson H."/>
        </authorList>
    </citation>
    <scope>NUCLEOTIDE SEQUENCE</scope>
    <source>
        <strain evidence="3">CBS 731.68</strain>
    </source>
</reference>